<accession>A0A1C7LNU3</accession>
<protein>
    <submittedName>
        <fullName evidence="7">Putative NADPH dehydrogenase C23G7.10c</fullName>
    </submittedName>
</protein>
<feature type="domain" description="NADH:flavin oxidoreductase/NADH oxidase N-terminal" evidence="6">
    <location>
        <begin position="36"/>
        <end position="162"/>
    </location>
</feature>
<evidence type="ECO:0000256" key="5">
    <source>
        <dbReference type="ARBA" id="ARBA00023002"/>
    </source>
</evidence>
<evidence type="ECO:0000256" key="1">
    <source>
        <dbReference type="ARBA" id="ARBA00001917"/>
    </source>
</evidence>
<evidence type="ECO:0000313" key="8">
    <source>
        <dbReference type="Proteomes" id="UP000092993"/>
    </source>
</evidence>
<dbReference type="Proteomes" id="UP000092993">
    <property type="component" value="Unassembled WGS sequence"/>
</dbReference>
<dbReference type="InterPro" id="IPR013785">
    <property type="entry name" value="Aldolase_TIM"/>
</dbReference>
<keyword evidence="3" id="KW-0288">FMN</keyword>
<dbReference type="OrthoDB" id="72788at2759"/>
<gene>
    <name evidence="7" type="ORF">A0H81_13831</name>
</gene>
<dbReference type="Gene3D" id="3.20.20.70">
    <property type="entry name" value="Aldolase class I"/>
    <property type="match status" value="1"/>
</dbReference>
<reference evidence="7 8" key="1">
    <citation type="submission" date="2016-03" db="EMBL/GenBank/DDBJ databases">
        <title>Whole genome sequencing of Grifola frondosa 9006-11.</title>
        <authorList>
            <person name="Min B."/>
            <person name="Park H."/>
            <person name="Kim J.-G."/>
            <person name="Cho H."/>
            <person name="Oh Y.-L."/>
            <person name="Kong W.-S."/>
            <person name="Choi I.-G."/>
        </authorList>
    </citation>
    <scope>NUCLEOTIDE SEQUENCE [LARGE SCALE GENOMIC DNA]</scope>
    <source>
        <strain evidence="7 8">9006-11</strain>
    </source>
</reference>
<proteinExistence type="predicted"/>
<dbReference type="GO" id="GO:0050661">
    <property type="term" value="F:NADP binding"/>
    <property type="evidence" value="ECO:0007669"/>
    <property type="project" value="InterPro"/>
</dbReference>
<comment type="caution">
    <text evidence="7">The sequence shown here is derived from an EMBL/GenBank/DDBJ whole genome shotgun (WGS) entry which is preliminary data.</text>
</comment>
<keyword evidence="8" id="KW-1185">Reference proteome</keyword>
<dbReference type="SUPFAM" id="SSF51395">
    <property type="entry name" value="FMN-linked oxidoreductases"/>
    <property type="match status" value="1"/>
</dbReference>
<dbReference type="PANTHER" id="PTHR43303">
    <property type="entry name" value="NADPH DEHYDROGENASE C23G7.10C-RELATED"/>
    <property type="match status" value="1"/>
</dbReference>
<dbReference type="AlphaFoldDB" id="A0A1C7LNU3"/>
<sequence>MAGPFLNYSNHWRFADSSFQPHLLGGNITRCPGLSFVDATAVLPEGCITPEDAGLWCDEQVEPWRQIVEFAHSQNQKISIWHTAVTCWLEVLDHRTLAVDSVTSETADGWADMWAPGSIPWADMSRVPRALTKEGIINVVHAFAEAATRLLKAGFDVIEQHTVCC</sequence>
<dbReference type="EMBL" id="LUGG01000032">
    <property type="protein sequence ID" value="OBZ66280.1"/>
    <property type="molecule type" value="Genomic_DNA"/>
</dbReference>
<organism evidence="7 8">
    <name type="scientific">Grifola frondosa</name>
    <name type="common">Maitake</name>
    <name type="synonym">Polyporus frondosus</name>
    <dbReference type="NCBI Taxonomy" id="5627"/>
    <lineage>
        <taxon>Eukaryota</taxon>
        <taxon>Fungi</taxon>
        <taxon>Dikarya</taxon>
        <taxon>Basidiomycota</taxon>
        <taxon>Agaricomycotina</taxon>
        <taxon>Agaricomycetes</taxon>
        <taxon>Polyporales</taxon>
        <taxon>Grifolaceae</taxon>
        <taxon>Grifola</taxon>
    </lineage>
</organism>
<evidence type="ECO:0000313" key="7">
    <source>
        <dbReference type="EMBL" id="OBZ66280.1"/>
    </source>
</evidence>
<keyword evidence="4" id="KW-0521">NADP</keyword>
<dbReference type="PANTHER" id="PTHR43303:SF4">
    <property type="entry name" value="NADPH DEHYDROGENASE C23G7.10C-RELATED"/>
    <property type="match status" value="1"/>
</dbReference>
<name>A0A1C7LNU3_GRIFR</name>
<dbReference type="InterPro" id="IPR001155">
    <property type="entry name" value="OxRdtase_FMN_N"/>
</dbReference>
<evidence type="ECO:0000256" key="3">
    <source>
        <dbReference type="ARBA" id="ARBA00022643"/>
    </source>
</evidence>
<evidence type="ECO:0000259" key="6">
    <source>
        <dbReference type="Pfam" id="PF00724"/>
    </source>
</evidence>
<evidence type="ECO:0000256" key="2">
    <source>
        <dbReference type="ARBA" id="ARBA00022630"/>
    </source>
</evidence>
<dbReference type="GO" id="GO:0010181">
    <property type="term" value="F:FMN binding"/>
    <property type="evidence" value="ECO:0007669"/>
    <property type="project" value="InterPro"/>
</dbReference>
<evidence type="ECO:0000256" key="4">
    <source>
        <dbReference type="ARBA" id="ARBA00022857"/>
    </source>
</evidence>
<dbReference type="GO" id="GO:0003959">
    <property type="term" value="F:NADPH dehydrogenase activity"/>
    <property type="evidence" value="ECO:0007669"/>
    <property type="project" value="InterPro"/>
</dbReference>
<keyword evidence="2" id="KW-0285">Flavoprotein</keyword>
<keyword evidence="5" id="KW-0560">Oxidoreductase</keyword>
<dbReference type="Pfam" id="PF00724">
    <property type="entry name" value="Oxidored_FMN"/>
    <property type="match status" value="1"/>
</dbReference>
<comment type="cofactor">
    <cofactor evidence="1">
        <name>FMN</name>
        <dbReference type="ChEBI" id="CHEBI:58210"/>
    </cofactor>
</comment>
<dbReference type="InterPro" id="IPR044152">
    <property type="entry name" value="YqjM-like"/>
</dbReference>
<dbReference type="STRING" id="5627.A0A1C7LNU3"/>